<dbReference type="OrthoDB" id="9782992at2"/>
<keyword evidence="4" id="KW-1185">Reference proteome</keyword>
<dbReference type="KEGG" id="pkc:PKB_3637"/>
<name>A0A024HJA8_PSEKB</name>
<dbReference type="PATRIC" id="fig|1301098.3.peg.3641"/>
<dbReference type="Gene3D" id="1.20.1050.10">
    <property type="match status" value="1"/>
</dbReference>
<keyword evidence="3" id="KW-0808">Transferase</keyword>
<dbReference type="Pfam" id="PF13410">
    <property type="entry name" value="GST_C_2"/>
    <property type="match status" value="1"/>
</dbReference>
<dbReference type="PROSITE" id="PS50405">
    <property type="entry name" value="GST_CTER"/>
    <property type="match status" value="1"/>
</dbReference>
<dbReference type="GO" id="GO:0005737">
    <property type="term" value="C:cytoplasm"/>
    <property type="evidence" value="ECO:0007669"/>
    <property type="project" value="TreeGrafter"/>
</dbReference>
<dbReference type="PANTHER" id="PTHR43968">
    <property type="match status" value="1"/>
</dbReference>
<dbReference type="InterPro" id="IPR040079">
    <property type="entry name" value="Glutathione_S-Trfase"/>
</dbReference>
<dbReference type="GO" id="GO:0016740">
    <property type="term" value="F:transferase activity"/>
    <property type="evidence" value="ECO:0007669"/>
    <property type="project" value="UniProtKB-KW"/>
</dbReference>
<gene>
    <name evidence="3" type="ORF">PKB_3637</name>
</gene>
<dbReference type="Pfam" id="PF13417">
    <property type="entry name" value="GST_N_3"/>
    <property type="match status" value="1"/>
</dbReference>
<dbReference type="InterPro" id="IPR050983">
    <property type="entry name" value="GST_Omega/HSP26"/>
</dbReference>
<feature type="domain" description="GST N-terminal" evidence="1">
    <location>
        <begin position="1"/>
        <end position="79"/>
    </location>
</feature>
<reference evidence="3 4" key="2">
    <citation type="submission" date="2014-05" db="EMBL/GenBank/DDBJ databases">
        <title>Genome sequence of the 3-chlorobenzoate degrading bacterium Pseudomonas knackmussii B13 shows multiple evidence for horizontal gene transfer.</title>
        <authorList>
            <person name="Miyazaki R."/>
            <person name="Bertelli C."/>
            <person name="Falquet L."/>
            <person name="Robinson-Rechavi M."/>
            <person name="Gharib W."/>
            <person name="Roy S."/>
            <person name="Van der Meer J.R."/>
        </authorList>
    </citation>
    <scope>NUCLEOTIDE SEQUENCE [LARGE SCALE GENOMIC DNA]</scope>
    <source>
        <strain evidence="3 4">B13</strain>
    </source>
</reference>
<dbReference type="SFLD" id="SFLDS00019">
    <property type="entry name" value="Glutathione_Transferase_(cytos"/>
    <property type="match status" value="1"/>
</dbReference>
<proteinExistence type="predicted"/>
<dbReference type="InterPro" id="IPR004045">
    <property type="entry name" value="Glutathione_S-Trfase_N"/>
</dbReference>
<dbReference type="SUPFAM" id="SSF47616">
    <property type="entry name" value="GST C-terminal domain-like"/>
    <property type="match status" value="1"/>
</dbReference>
<evidence type="ECO:0000313" key="4">
    <source>
        <dbReference type="Proteomes" id="UP000025241"/>
    </source>
</evidence>
<dbReference type="InterPro" id="IPR010987">
    <property type="entry name" value="Glutathione-S-Trfase_C-like"/>
</dbReference>
<dbReference type="eggNOG" id="COG0625">
    <property type="taxonomic scope" value="Bacteria"/>
</dbReference>
<dbReference type="PROSITE" id="PS50404">
    <property type="entry name" value="GST_NTER"/>
    <property type="match status" value="1"/>
</dbReference>
<evidence type="ECO:0000259" key="1">
    <source>
        <dbReference type="PROSITE" id="PS50404"/>
    </source>
</evidence>
<evidence type="ECO:0000259" key="2">
    <source>
        <dbReference type="PROSITE" id="PS50405"/>
    </source>
</evidence>
<dbReference type="SFLD" id="SFLDG00358">
    <property type="entry name" value="Main_(cytGST)"/>
    <property type="match status" value="1"/>
</dbReference>
<evidence type="ECO:0000313" key="3">
    <source>
        <dbReference type="EMBL" id="CDF84976.1"/>
    </source>
</evidence>
<sequence length="225" mass="25422">MSLILYGAPLSPFVRKVRVFLAEKGLDHQLENVDPFNQPDWYAELNPLRRIPALRDGDMTLADSSVICHYLEERNPELAALCGNGALSRARVSWLEKYADYEVAPLATFTVFRNRLLKPLLGKLCDEAAVKGAMQEKLPGHFDYLERTLGDADYFVDNQFSLADIAIACQLVNMRHGGESLDSQRWPRLAAHLERVLQRPALQPILDGERKIIEKIRARIAQTPA</sequence>
<dbReference type="CDD" id="cd00570">
    <property type="entry name" value="GST_N_family"/>
    <property type="match status" value="1"/>
</dbReference>
<dbReference type="InterPro" id="IPR036282">
    <property type="entry name" value="Glutathione-S-Trfase_C_sf"/>
</dbReference>
<dbReference type="SUPFAM" id="SSF52833">
    <property type="entry name" value="Thioredoxin-like"/>
    <property type="match status" value="1"/>
</dbReference>
<dbReference type="STRING" id="1301098.PKB_3637"/>
<feature type="domain" description="GST C-terminal" evidence="2">
    <location>
        <begin position="85"/>
        <end position="219"/>
    </location>
</feature>
<organism evidence="3 4">
    <name type="scientific">Pseudomonas knackmussii (strain DSM 6978 / CCUG 54928 / LMG 23759 / B13)</name>
    <dbReference type="NCBI Taxonomy" id="1301098"/>
    <lineage>
        <taxon>Bacteria</taxon>
        <taxon>Pseudomonadati</taxon>
        <taxon>Pseudomonadota</taxon>
        <taxon>Gammaproteobacteria</taxon>
        <taxon>Pseudomonadales</taxon>
        <taxon>Pseudomonadaceae</taxon>
        <taxon>Pseudomonas</taxon>
    </lineage>
</organism>
<dbReference type="Gene3D" id="3.40.30.10">
    <property type="entry name" value="Glutaredoxin"/>
    <property type="match status" value="1"/>
</dbReference>
<dbReference type="InterPro" id="IPR036249">
    <property type="entry name" value="Thioredoxin-like_sf"/>
</dbReference>
<accession>A0A024HJA8</accession>
<dbReference type="Proteomes" id="UP000025241">
    <property type="component" value="Chromosome I"/>
</dbReference>
<dbReference type="HOGENOM" id="CLU_011226_5_3_6"/>
<dbReference type="PANTHER" id="PTHR43968:SF6">
    <property type="entry name" value="GLUTATHIONE S-TRANSFERASE OMEGA"/>
    <property type="match status" value="1"/>
</dbReference>
<dbReference type="AlphaFoldDB" id="A0A024HJA8"/>
<dbReference type="RefSeq" id="WP_043253363.1">
    <property type="nucleotide sequence ID" value="NZ_HG322950.1"/>
</dbReference>
<protein>
    <submittedName>
        <fullName evidence="3">Glutathione S-transferase</fullName>
    </submittedName>
</protein>
<dbReference type="EMBL" id="HG322950">
    <property type="protein sequence ID" value="CDF84976.1"/>
    <property type="molecule type" value="Genomic_DNA"/>
</dbReference>
<reference evidence="3 4" key="1">
    <citation type="submission" date="2013-03" db="EMBL/GenBank/DDBJ databases">
        <authorList>
            <person name="Linke B."/>
        </authorList>
    </citation>
    <scope>NUCLEOTIDE SEQUENCE [LARGE SCALE GENOMIC DNA]</scope>
    <source>
        <strain evidence="3 4">B13</strain>
    </source>
</reference>